<feature type="transmembrane region" description="Helical" evidence="7">
    <location>
        <begin position="239"/>
        <end position="258"/>
    </location>
</feature>
<dbReference type="PANTHER" id="PTHR21716">
    <property type="entry name" value="TRANSMEMBRANE PROTEIN"/>
    <property type="match status" value="1"/>
</dbReference>
<accession>A0ABT7PQ80</accession>
<evidence type="ECO:0000256" key="6">
    <source>
        <dbReference type="SAM" id="MobiDB-lite"/>
    </source>
</evidence>
<reference evidence="8 9" key="1">
    <citation type="submission" date="2023-06" db="EMBL/GenBank/DDBJ databases">
        <title>Roseiconus lacunae JC819 isolated from Gulf of Mannar region, Tamil Nadu.</title>
        <authorList>
            <person name="Pk S."/>
            <person name="Ch S."/>
            <person name="Ch V.R."/>
        </authorList>
    </citation>
    <scope>NUCLEOTIDE SEQUENCE [LARGE SCALE GENOMIC DNA]</scope>
    <source>
        <strain evidence="8 9">JC819</strain>
    </source>
</reference>
<dbReference type="SUPFAM" id="SSF90123">
    <property type="entry name" value="ABC transporter transmembrane region"/>
    <property type="match status" value="1"/>
</dbReference>
<keyword evidence="4 7" id="KW-1133">Transmembrane helix</keyword>
<evidence type="ECO:0000256" key="2">
    <source>
        <dbReference type="ARBA" id="ARBA00009773"/>
    </source>
</evidence>
<evidence type="ECO:0000256" key="4">
    <source>
        <dbReference type="ARBA" id="ARBA00022989"/>
    </source>
</evidence>
<dbReference type="InterPro" id="IPR036640">
    <property type="entry name" value="ABC1_TM_sf"/>
</dbReference>
<comment type="subcellular location">
    <subcellularLocation>
        <location evidence="1">Cell membrane</location>
        <topology evidence="1">Multi-pass membrane protein</topology>
    </subcellularLocation>
</comment>
<evidence type="ECO:0000256" key="7">
    <source>
        <dbReference type="SAM" id="Phobius"/>
    </source>
</evidence>
<dbReference type="Pfam" id="PF01594">
    <property type="entry name" value="AI-2E_transport"/>
    <property type="match status" value="1"/>
</dbReference>
<dbReference type="PANTHER" id="PTHR21716:SF62">
    <property type="entry name" value="TRANSPORT PROTEIN YDBI-RELATED"/>
    <property type="match status" value="1"/>
</dbReference>
<comment type="caution">
    <text evidence="8">The sequence shown here is derived from an EMBL/GenBank/DDBJ whole genome shotgun (WGS) entry which is preliminary data.</text>
</comment>
<dbReference type="RefSeq" id="WP_289166543.1">
    <property type="nucleotide sequence ID" value="NZ_JASZZN010000024.1"/>
</dbReference>
<sequence>MNDRVAPSSSFYLVILFTAIIATSLLLAYEVFLVLFLGLIFGVFLTHLRKALARATPLSETWSLGIVVAALLVLMGIGVLIFFVQAQSQMDRMADTLEKGASRLLETVDDYPTVKSMVKSTPILNEFVKGQRANSGNTESNPKANRDSASEQTNTSSMSNGWSSPIENAARAAGQVFQTTLGFVVNALLIFFVGIFIASSPSIYHRGFVRLFPVHKRERVSEIVSATVETLWRWTLGRLATMAITGFGAFLLLTVLGIPMATTIGLLTAILTFVPNIGAVVAFGLSLLVALPEGTTPAILVSVGYVGLQLLESYVITPLIQQKQVAMPPALLISFQAFLGVALGFLGAVVASPLLAAGSTIVKMAYIEDVLEDESDAE</sequence>
<feature type="transmembrane region" description="Helical" evidence="7">
    <location>
        <begin position="297"/>
        <end position="320"/>
    </location>
</feature>
<feature type="transmembrane region" description="Helical" evidence="7">
    <location>
        <begin position="12"/>
        <end position="41"/>
    </location>
</feature>
<evidence type="ECO:0000256" key="3">
    <source>
        <dbReference type="ARBA" id="ARBA00022692"/>
    </source>
</evidence>
<keyword evidence="9" id="KW-1185">Reference proteome</keyword>
<evidence type="ECO:0000256" key="5">
    <source>
        <dbReference type="ARBA" id="ARBA00023136"/>
    </source>
</evidence>
<proteinExistence type="inferred from homology"/>
<feature type="transmembrane region" description="Helical" evidence="7">
    <location>
        <begin position="61"/>
        <end position="84"/>
    </location>
</feature>
<feature type="compositionally biased region" description="Polar residues" evidence="6">
    <location>
        <begin position="132"/>
        <end position="143"/>
    </location>
</feature>
<keyword evidence="5 7" id="KW-0472">Membrane</keyword>
<feature type="transmembrane region" description="Helical" evidence="7">
    <location>
        <begin position="181"/>
        <end position="204"/>
    </location>
</feature>
<dbReference type="EMBL" id="JASZZN010000024">
    <property type="protein sequence ID" value="MDM4018659.1"/>
    <property type="molecule type" value="Genomic_DNA"/>
</dbReference>
<dbReference type="Proteomes" id="UP001239462">
    <property type="component" value="Unassembled WGS sequence"/>
</dbReference>
<protein>
    <submittedName>
        <fullName evidence="8">AI-2E family transporter</fullName>
    </submittedName>
</protein>
<evidence type="ECO:0000256" key="1">
    <source>
        <dbReference type="ARBA" id="ARBA00004651"/>
    </source>
</evidence>
<gene>
    <name evidence="8" type="ORF">QTN89_24615</name>
</gene>
<organism evidence="8 9">
    <name type="scientific">Roseiconus lacunae</name>
    <dbReference type="NCBI Taxonomy" id="2605694"/>
    <lineage>
        <taxon>Bacteria</taxon>
        <taxon>Pseudomonadati</taxon>
        <taxon>Planctomycetota</taxon>
        <taxon>Planctomycetia</taxon>
        <taxon>Pirellulales</taxon>
        <taxon>Pirellulaceae</taxon>
        <taxon>Roseiconus</taxon>
    </lineage>
</organism>
<dbReference type="InterPro" id="IPR002549">
    <property type="entry name" value="AI-2E-like"/>
</dbReference>
<keyword evidence="3 7" id="KW-0812">Transmembrane</keyword>
<feature type="transmembrane region" description="Helical" evidence="7">
    <location>
        <begin position="332"/>
        <end position="356"/>
    </location>
</feature>
<evidence type="ECO:0000313" key="9">
    <source>
        <dbReference type="Proteomes" id="UP001239462"/>
    </source>
</evidence>
<feature type="region of interest" description="Disordered" evidence="6">
    <location>
        <begin position="131"/>
        <end position="161"/>
    </location>
</feature>
<name>A0ABT7PQ80_9BACT</name>
<feature type="transmembrane region" description="Helical" evidence="7">
    <location>
        <begin position="265"/>
        <end position="291"/>
    </location>
</feature>
<comment type="similarity">
    <text evidence="2">Belongs to the autoinducer-2 exporter (AI-2E) (TC 2.A.86) family.</text>
</comment>
<feature type="compositionally biased region" description="Polar residues" evidence="6">
    <location>
        <begin position="150"/>
        <end position="161"/>
    </location>
</feature>
<evidence type="ECO:0000313" key="8">
    <source>
        <dbReference type="EMBL" id="MDM4018659.1"/>
    </source>
</evidence>